<dbReference type="Proteomes" id="UP000501891">
    <property type="component" value="Chromosome"/>
</dbReference>
<dbReference type="SUPFAM" id="SSF46689">
    <property type="entry name" value="Homeodomain-like"/>
    <property type="match status" value="1"/>
</dbReference>
<dbReference type="InterPro" id="IPR011006">
    <property type="entry name" value="CheY-like_superfamily"/>
</dbReference>
<dbReference type="Pfam" id="PF00158">
    <property type="entry name" value="Sigma54_activat"/>
    <property type="match status" value="1"/>
</dbReference>
<dbReference type="EMBL" id="CP051775">
    <property type="protein sequence ID" value="QJE74334.1"/>
    <property type="molecule type" value="Genomic_DNA"/>
</dbReference>
<dbReference type="Gene3D" id="1.10.8.60">
    <property type="match status" value="1"/>
</dbReference>
<evidence type="ECO:0000256" key="2">
    <source>
        <dbReference type="ARBA" id="ARBA00022840"/>
    </source>
</evidence>
<accession>A0A858RAB1</accession>
<dbReference type="GO" id="GO:0006355">
    <property type="term" value="P:regulation of DNA-templated transcription"/>
    <property type="evidence" value="ECO:0007669"/>
    <property type="project" value="InterPro"/>
</dbReference>
<dbReference type="InterPro" id="IPR009057">
    <property type="entry name" value="Homeodomain-like_sf"/>
</dbReference>
<proteinExistence type="predicted"/>
<dbReference type="FunFam" id="3.40.50.300:FF:000006">
    <property type="entry name" value="DNA-binding transcriptional regulator NtrC"/>
    <property type="match status" value="1"/>
</dbReference>
<protein>
    <submittedName>
        <fullName evidence="10">Sigma-54-dependent Fis family transcriptional regulator</fullName>
    </submittedName>
</protein>
<evidence type="ECO:0000313" key="10">
    <source>
        <dbReference type="EMBL" id="QJE74334.1"/>
    </source>
</evidence>
<dbReference type="InterPro" id="IPR003593">
    <property type="entry name" value="AAA+_ATPase"/>
</dbReference>
<keyword evidence="7" id="KW-0597">Phosphoprotein</keyword>
<dbReference type="PROSITE" id="PS50045">
    <property type="entry name" value="SIGMA54_INTERACT_4"/>
    <property type="match status" value="1"/>
</dbReference>
<dbReference type="GO" id="GO:0000160">
    <property type="term" value="P:phosphorelay signal transduction system"/>
    <property type="evidence" value="ECO:0007669"/>
    <property type="project" value="UniProtKB-KW"/>
</dbReference>
<organism evidence="10 11">
    <name type="scientific">Aerophototrophica crusticola</name>
    <dbReference type="NCBI Taxonomy" id="1709002"/>
    <lineage>
        <taxon>Bacteria</taxon>
        <taxon>Pseudomonadati</taxon>
        <taxon>Pseudomonadota</taxon>
        <taxon>Alphaproteobacteria</taxon>
        <taxon>Rhodospirillales</taxon>
        <taxon>Rhodospirillaceae</taxon>
        <taxon>Aerophototrophica</taxon>
    </lineage>
</organism>
<dbReference type="PROSITE" id="PS50110">
    <property type="entry name" value="RESPONSE_REGULATORY"/>
    <property type="match status" value="1"/>
</dbReference>
<dbReference type="GO" id="GO:0005524">
    <property type="term" value="F:ATP binding"/>
    <property type="evidence" value="ECO:0007669"/>
    <property type="project" value="UniProtKB-KW"/>
</dbReference>
<keyword evidence="3" id="KW-0902">Two-component regulatory system</keyword>
<evidence type="ECO:0000259" key="8">
    <source>
        <dbReference type="PROSITE" id="PS50045"/>
    </source>
</evidence>
<dbReference type="GO" id="GO:0043565">
    <property type="term" value="F:sequence-specific DNA binding"/>
    <property type="evidence" value="ECO:0007669"/>
    <property type="project" value="InterPro"/>
</dbReference>
<dbReference type="AlphaFoldDB" id="A0A858RAB1"/>
<keyword evidence="2" id="KW-0067">ATP-binding</keyword>
<dbReference type="SMART" id="SM00382">
    <property type="entry name" value="AAA"/>
    <property type="match status" value="1"/>
</dbReference>
<gene>
    <name evidence="10" type="ORF">HHL28_15745</name>
</gene>
<dbReference type="CDD" id="cd00009">
    <property type="entry name" value="AAA"/>
    <property type="match status" value="1"/>
</dbReference>
<dbReference type="Pfam" id="PF25601">
    <property type="entry name" value="AAA_lid_14"/>
    <property type="match status" value="1"/>
</dbReference>
<dbReference type="Gene3D" id="3.40.50.2300">
    <property type="match status" value="1"/>
</dbReference>
<keyword evidence="11" id="KW-1185">Reference proteome</keyword>
<feature type="domain" description="Sigma-54 factor interaction" evidence="8">
    <location>
        <begin position="144"/>
        <end position="369"/>
    </location>
</feature>
<dbReference type="InterPro" id="IPR001789">
    <property type="entry name" value="Sig_transdc_resp-reg_receiver"/>
</dbReference>
<dbReference type="Gene3D" id="1.10.10.60">
    <property type="entry name" value="Homeodomain-like"/>
    <property type="match status" value="1"/>
</dbReference>
<dbReference type="InterPro" id="IPR002197">
    <property type="entry name" value="HTH_Fis"/>
</dbReference>
<dbReference type="InterPro" id="IPR002078">
    <property type="entry name" value="Sigma_54_int"/>
</dbReference>
<dbReference type="PANTHER" id="PTHR32071">
    <property type="entry name" value="TRANSCRIPTIONAL REGULATORY PROTEIN"/>
    <property type="match status" value="1"/>
</dbReference>
<evidence type="ECO:0000313" key="11">
    <source>
        <dbReference type="Proteomes" id="UP000501891"/>
    </source>
</evidence>
<evidence type="ECO:0000256" key="5">
    <source>
        <dbReference type="ARBA" id="ARBA00023159"/>
    </source>
</evidence>
<feature type="domain" description="Response regulatory" evidence="9">
    <location>
        <begin position="6"/>
        <end position="120"/>
    </location>
</feature>
<dbReference type="CDD" id="cd00156">
    <property type="entry name" value="REC"/>
    <property type="match status" value="1"/>
</dbReference>
<reference evidence="10" key="1">
    <citation type="submission" date="2020-04" db="EMBL/GenBank/DDBJ databases">
        <title>A desert anoxygenic phototrophic bacterium fixes CO2 using RubisCO under aerobic conditions.</title>
        <authorList>
            <person name="Tang K."/>
        </authorList>
    </citation>
    <scope>NUCLEOTIDE SEQUENCE [LARGE SCALE GENOMIC DNA]</scope>
    <source>
        <strain evidence="10">MIMtkB3</strain>
    </source>
</reference>
<dbReference type="Pfam" id="PF02954">
    <property type="entry name" value="HTH_8"/>
    <property type="match status" value="1"/>
</dbReference>
<evidence type="ECO:0000256" key="6">
    <source>
        <dbReference type="ARBA" id="ARBA00023163"/>
    </source>
</evidence>
<name>A0A858RAB1_9PROT</name>
<dbReference type="SUPFAM" id="SSF52540">
    <property type="entry name" value="P-loop containing nucleoside triphosphate hydrolases"/>
    <property type="match status" value="1"/>
</dbReference>
<keyword evidence="4" id="KW-0805">Transcription regulation</keyword>
<dbReference type="InterPro" id="IPR058031">
    <property type="entry name" value="AAA_lid_NorR"/>
</dbReference>
<sequence>MTLTGHILLADDEPAFQRLGSAWLKGLGHRVTLAGDGDAARAAFAADPADLVLLDLSMPPHHDPAAGLALVPTFAPAPVVVVTGHADHELALRAVEAGAWDFLAKPLDPDMLRVVVARALERARLAAELAALRAKAGAADDLGMVGTSPALRRLRDLVRRLAPTGLPVLVLGPSGTGKELVARALHAAGPRRDRPFVAVHCGAIPAELLESELFGHVKGSFTGAHADRPGLVETAHRGTLFLDEVGEMPAAMQVKLLRFLQDGSYQPVGGREPRTADARIVAATHRDLEAMVAEGTFREDLYYRLRGMVLRTPPLAERAEDVPVLATLFLRRALPGPARFTPSALAWLAERPWKGNVRELRAVVECAAALAAPGPDGTVTLGADDLDFAAGGGTLPDPVLDLAPGAPPAGRRTLDEEVEALERRLITKALAETGHNHTHTARLLGLSRMGLLKKLDRMGLR</sequence>
<dbReference type="SUPFAM" id="SSF52172">
    <property type="entry name" value="CheY-like"/>
    <property type="match status" value="1"/>
</dbReference>
<keyword evidence="1" id="KW-0547">Nucleotide-binding</keyword>
<dbReference type="KEGG" id="acru:HHL28_15745"/>
<dbReference type="Pfam" id="PF00072">
    <property type="entry name" value="Response_reg"/>
    <property type="match status" value="1"/>
</dbReference>
<dbReference type="PRINTS" id="PR01590">
    <property type="entry name" value="HTHFIS"/>
</dbReference>
<evidence type="ECO:0000256" key="3">
    <source>
        <dbReference type="ARBA" id="ARBA00023012"/>
    </source>
</evidence>
<evidence type="ECO:0000259" key="9">
    <source>
        <dbReference type="PROSITE" id="PS50110"/>
    </source>
</evidence>
<dbReference type="InterPro" id="IPR027417">
    <property type="entry name" value="P-loop_NTPase"/>
</dbReference>
<keyword evidence="6" id="KW-0804">Transcription</keyword>
<dbReference type="Gene3D" id="3.40.50.300">
    <property type="entry name" value="P-loop containing nucleotide triphosphate hydrolases"/>
    <property type="match status" value="1"/>
</dbReference>
<feature type="modified residue" description="4-aspartylphosphate" evidence="7">
    <location>
        <position position="55"/>
    </location>
</feature>
<dbReference type="SMART" id="SM00448">
    <property type="entry name" value="REC"/>
    <property type="match status" value="1"/>
</dbReference>
<evidence type="ECO:0000256" key="7">
    <source>
        <dbReference type="PROSITE-ProRule" id="PRU00169"/>
    </source>
</evidence>
<evidence type="ECO:0000256" key="4">
    <source>
        <dbReference type="ARBA" id="ARBA00023015"/>
    </source>
</evidence>
<evidence type="ECO:0000256" key="1">
    <source>
        <dbReference type="ARBA" id="ARBA00022741"/>
    </source>
</evidence>
<dbReference type="PANTHER" id="PTHR32071:SF100">
    <property type="entry name" value="RESPONSE REGULATOR PROTEIN PILR"/>
    <property type="match status" value="1"/>
</dbReference>
<keyword evidence="5" id="KW-0010">Activator</keyword>